<organism evidence="1 2">
    <name type="scientific">Chryseobacterium taeanense</name>
    <dbReference type="NCBI Taxonomy" id="311334"/>
    <lineage>
        <taxon>Bacteria</taxon>
        <taxon>Pseudomonadati</taxon>
        <taxon>Bacteroidota</taxon>
        <taxon>Flavobacteriia</taxon>
        <taxon>Flavobacteriales</taxon>
        <taxon>Weeksellaceae</taxon>
        <taxon>Chryseobacterium group</taxon>
        <taxon>Chryseobacterium</taxon>
    </lineage>
</organism>
<dbReference type="OrthoDB" id="1344106at2"/>
<sequence>MNYKVSTFKFFVSNRNGEKHFLANLPGNLDFQDLFEEFCKDLFSNTKRFNENGKDKSFTLRNPHKINKEKRCVFGRFGAGTTGDPVDINDPETNQTNYSVNSLELQDRVLNFYALIPKNKQEGYIVLQRKSTHSIQKSLEDCFNSFLLKKGFEGENKIRFKLASAPNFKLMEKMMNNGDLKEVNLHRNLIPTSFSELFEDSSNSSLGTTITQLKFNKGAVKANIKKVLSDIYRKNYTGDEQIEIDGNFYDEVTFTFYLDKVTKTFYVNDKSKIRSEIDITSMVDDIDEGEIPLDDFVKISEKLISEIS</sequence>
<reference evidence="2" key="1">
    <citation type="submission" date="2016-10" db="EMBL/GenBank/DDBJ databases">
        <authorList>
            <person name="Varghese N."/>
            <person name="Submissions S."/>
        </authorList>
    </citation>
    <scope>NUCLEOTIDE SEQUENCE [LARGE SCALE GENOMIC DNA]</scope>
    <source>
        <strain evidence="2">DSM 17071</strain>
    </source>
</reference>
<evidence type="ECO:0000313" key="1">
    <source>
        <dbReference type="EMBL" id="SDH52469.1"/>
    </source>
</evidence>
<proteinExistence type="predicted"/>
<keyword evidence="2" id="KW-1185">Reference proteome</keyword>
<gene>
    <name evidence="1" type="ORF">SAMN05421846_10139</name>
</gene>
<dbReference type="EMBL" id="FNDW01000001">
    <property type="protein sequence ID" value="SDH52469.1"/>
    <property type="molecule type" value="Genomic_DNA"/>
</dbReference>
<dbReference type="RefSeq" id="WP_089853022.1">
    <property type="nucleotide sequence ID" value="NZ_FNDW01000001.1"/>
</dbReference>
<accession>A0A1G8D506</accession>
<dbReference type="AlphaFoldDB" id="A0A1G8D506"/>
<evidence type="ECO:0000313" key="2">
    <source>
        <dbReference type="Proteomes" id="UP000198869"/>
    </source>
</evidence>
<protein>
    <submittedName>
        <fullName evidence="1">Uncharacterized protein</fullName>
    </submittedName>
</protein>
<dbReference type="Proteomes" id="UP000198869">
    <property type="component" value="Unassembled WGS sequence"/>
</dbReference>
<name>A0A1G8D506_9FLAO</name>